<proteinExistence type="predicted"/>
<organism evidence="3">
    <name type="scientific">marine metagenome</name>
    <dbReference type="NCBI Taxonomy" id="408172"/>
    <lineage>
        <taxon>unclassified sequences</taxon>
        <taxon>metagenomes</taxon>
        <taxon>ecological metagenomes</taxon>
    </lineage>
</organism>
<feature type="domain" description="EamA" evidence="2">
    <location>
        <begin position="158"/>
        <end position="296"/>
    </location>
</feature>
<dbReference type="InterPro" id="IPR037185">
    <property type="entry name" value="EmrE-like"/>
</dbReference>
<feature type="transmembrane region" description="Helical" evidence="1">
    <location>
        <begin position="279"/>
        <end position="297"/>
    </location>
</feature>
<dbReference type="Pfam" id="PF00892">
    <property type="entry name" value="EamA"/>
    <property type="match status" value="2"/>
</dbReference>
<feature type="transmembrane region" description="Helical" evidence="1">
    <location>
        <begin position="253"/>
        <end position="273"/>
    </location>
</feature>
<feature type="domain" description="EamA" evidence="2">
    <location>
        <begin position="4"/>
        <end position="135"/>
    </location>
</feature>
<keyword evidence="1" id="KW-1133">Transmembrane helix</keyword>
<dbReference type="GO" id="GO:0016020">
    <property type="term" value="C:membrane"/>
    <property type="evidence" value="ECO:0007669"/>
    <property type="project" value="InterPro"/>
</dbReference>
<dbReference type="EMBL" id="UINC01006297">
    <property type="protein sequence ID" value="SVA26694.1"/>
    <property type="molecule type" value="Genomic_DNA"/>
</dbReference>
<feature type="transmembrane region" description="Helical" evidence="1">
    <location>
        <begin position="119"/>
        <end position="138"/>
    </location>
</feature>
<protein>
    <recommendedName>
        <fullName evidence="2">EamA domain-containing protein</fullName>
    </recommendedName>
</protein>
<dbReference type="SUPFAM" id="SSF103481">
    <property type="entry name" value="Multidrug resistance efflux transporter EmrE"/>
    <property type="match status" value="2"/>
</dbReference>
<sequence>MIFYYFLALLAAFCWSISSLISADITRVLGGIGFNRLRLIFVSFMLLIYASLQNSWNTINIEYLNIIIISGVIGIFLGDTLLFMALQRIGPRRNNILFSLAAPFTVILNIAVLQQIMSFIEITGCILVFIGVVIAISYGNTKNNTYHRWELIEGSIKIGILFGILAALCQAIGLIMMKPILDKGADPIASAAIRTTISAFLLSFTYMSKSNLTGTNINFTPDIIFKTIISGFLGMALGMSLLLIALQNGDAGIVATLSSTSPIMILFLLWILTKKIPSLGAWLGTIIAIIGTSLIFIN</sequence>
<feature type="transmembrane region" description="Helical" evidence="1">
    <location>
        <begin position="158"/>
        <end position="176"/>
    </location>
</feature>
<feature type="transmembrane region" description="Helical" evidence="1">
    <location>
        <begin position="33"/>
        <end position="52"/>
    </location>
</feature>
<feature type="transmembrane region" description="Helical" evidence="1">
    <location>
        <begin position="64"/>
        <end position="84"/>
    </location>
</feature>
<evidence type="ECO:0000259" key="2">
    <source>
        <dbReference type="Pfam" id="PF00892"/>
    </source>
</evidence>
<dbReference type="PANTHER" id="PTHR22911:SF137">
    <property type="entry name" value="SOLUTE CARRIER FAMILY 35 MEMBER G2-RELATED"/>
    <property type="match status" value="1"/>
</dbReference>
<accession>A0A381UFD8</accession>
<evidence type="ECO:0000256" key="1">
    <source>
        <dbReference type="SAM" id="Phobius"/>
    </source>
</evidence>
<feature type="transmembrane region" description="Helical" evidence="1">
    <location>
        <begin position="188"/>
        <end position="207"/>
    </location>
</feature>
<keyword evidence="1" id="KW-0812">Transmembrane</keyword>
<feature type="transmembrane region" description="Helical" evidence="1">
    <location>
        <begin position="227"/>
        <end position="246"/>
    </location>
</feature>
<gene>
    <name evidence="3" type="ORF">METZ01_LOCUS79548</name>
</gene>
<keyword evidence="1" id="KW-0472">Membrane</keyword>
<reference evidence="3" key="1">
    <citation type="submission" date="2018-05" db="EMBL/GenBank/DDBJ databases">
        <authorList>
            <person name="Lanie J.A."/>
            <person name="Ng W.-L."/>
            <person name="Kazmierczak K.M."/>
            <person name="Andrzejewski T.M."/>
            <person name="Davidsen T.M."/>
            <person name="Wayne K.J."/>
            <person name="Tettelin H."/>
            <person name="Glass J.I."/>
            <person name="Rusch D."/>
            <person name="Podicherti R."/>
            <person name="Tsui H.-C.T."/>
            <person name="Winkler M.E."/>
        </authorList>
    </citation>
    <scope>NUCLEOTIDE SEQUENCE</scope>
</reference>
<dbReference type="AlphaFoldDB" id="A0A381UFD8"/>
<evidence type="ECO:0000313" key="3">
    <source>
        <dbReference type="EMBL" id="SVA26694.1"/>
    </source>
</evidence>
<name>A0A381UFD8_9ZZZZ</name>
<feature type="transmembrane region" description="Helical" evidence="1">
    <location>
        <begin position="96"/>
        <end position="112"/>
    </location>
</feature>
<dbReference type="InterPro" id="IPR000620">
    <property type="entry name" value="EamA_dom"/>
</dbReference>
<dbReference type="PANTHER" id="PTHR22911">
    <property type="entry name" value="ACYL-MALONYL CONDENSING ENZYME-RELATED"/>
    <property type="match status" value="1"/>
</dbReference>